<name>A0AAP0INI8_9MAGN</name>
<keyword evidence="1" id="KW-0472">Membrane</keyword>
<keyword evidence="1" id="KW-1133">Transmembrane helix</keyword>
<reference evidence="2 3" key="1">
    <citation type="submission" date="2024-01" db="EMBL/GenBank/DDBJ databases">
        <title>Genome assemblies of Stephania.</title>
        <authorList>
            <person name="Yang L."/>
        </authorList>
    </citation>
    <scope>NUCLEOTIDE SEQUENCE [LARGE SCALE GENOMIC DNA]</scope>
    <source>
        <strain evidence="2">JXDWG</strain>
        <tissue evidence="2">Leaf</tissue>
    </source>
</reference>
<gene>
    <name evidence="2" type="ORF">Scep_016473</name>
</gene>
<keyword evidence="1" id="KW-0812">Transmembrane</keyword>
<protein>
    <submittedName>
        <fullName evidence="2">Uncharacterized protein</fullName>
    </submittedName>
</protein>
<evidence type="ECO:0000256" key="1">
    <source>
        <dbReference type="SAM" id="Phobius"/>
    </source>
</evidence>
<accession>A0AAP0INI8</accession>
<dbReference type="Proteomes" id="UP001419268">
    <property type="component" value="Unassembled WGS sequence"/>
</dbReference>
<dbReference type="EMBL" id="JBBNAG010000007">
    <property type="protein sequence ID" value="KAK9118380.1"/>
    <property type="molecule type" value="Genomic_DNA"/>
</dbReference>
<proteinExistence type="predicted"/>
<feature type="transmembrane region" description="Helical" evidence="1">
    <location>
        <begin position="46"/>
        <end position="63"/>
    </location>
</feature>
<sequence>MGQLGAPTGGILKRESEIWSSLTGTGTYICVLLLFMHAMIHLQLPVSILHVYLTILIGIPLLYHMNA</sequence>
<feature type="transmembrane region" description="Helical" evidence="1">
    <location>
        <begin position="21"/>
        <end position="40"/>
    </location>
</feature>
<organism evidence="2 3">
    <name type="scientific">Stephania cephalantha</name>
    <dbReference type="NCBI Taxonomy" id="152367"/>
    <lineage>
        <taxon>Eukaryota</taxon>
        <taxon>Viridiplantae</taxon>
        <taxon>Streptophyta</taxon>
        <taxon>Embryophyta</taxon>
        <taxon>Tracheophyta</taxon>
        <taxon>Spermatophyta</taxon>
        <taxon>Magnoliopsida</taxon>
        <taxon>Ranunculales</taxon>
        <taxon>Menispermaceae</taxon>
        <taxon>Menispermoideae</taxon>
        <taxon>Cissampelideae</taxon>
        <taxon>Stephania</taxon>
    </lineage>
</organism>
<keyword evidence="3" id="KW-1185">Reference proteome</keyword>
<evidence type="ECO:0000313" key="2">
    <source>
        <dbReference type="EMBL" id="KAK9118380.1"/>
    </source>
</evidence>
<comment type="caution">
    <text evidence="2">The sequence shown here is derived from an EMBL/GenBank/DDBJ whole genome shotgun (WGS) entry which is preliminary data.</text>
</comment>
<evidence type="ECO:0000313" key="3">
    <source>
        <dbReference type="Proteomes" id="UP001419268"/>
    </source>
</evidence>
<dbReference type="AlphaFoldDB" id="A0AAP0INI8"/>